<gene>
    <name evidence="1" type="ORF">K1Y79_22690</name>
</gene>
<sequence>MSFQAYLDNIQAKTGKSPADFKQLAEAKGFLVKGKLGDGVKAGQIVQWLKDDFDLGHGHAMALFALFKGTKKEGDQ</sequence>
<organism evidence="1 2">
    <name type="scientific">Chitinophaga rhizophila</name>
    <dbReference type="NCBI Taxonomy" id="2866212"/>
    <lineage>
        <taxon>Bacteria</taxon>
        <taxon>Pseudomonadati</taxon>
        <taxon>Bacteroidota</taxon>
        <taxon>Chitinophagia</taxon>
        <taxon>Chitinophagales</taxon>
        <taxon>Chitinophagaceae</taxon>
        <taxon>Chitinophaga</taxon>
    </lineage>
</organism>
<reference evidence="1 2" key="1">
    <citation type="submission" date="2021-08" db="EMBL/GenBank/DDBJ databases">
        <title>The genome sequence of Chitinophaga sp. B61.</title>
        <authorList>
            <person name="Zhang X."/>
        </authorList>
    </citation>
    <scope>NUCLEOTIDE SEQUENCE [LARGE SCALE GENOMIC DNA]</scope>
    <source>
        <strain evidence="1 2">B61</strain>
    </source>
</reference>
<keyword evidence="2" id="KW-1185">Reference proteome</keyword>
<proteinExistence type="predicted"/>
<dbReference type="Pfam" id="PF14117">
    <property type="entry name" value="DUF4287"/>
    <property type="match status" value="1"/>
</dbReference>
<dbReference type="Proteomes" id="UP000812961">
    <property type="component" value="Unassembled WGS sequence"/>
</dbReference>
<evidence type="ECO:0000313" key="1">
    <source>
        <dbReference type="EMBL" id="MBW8687163.1"/>
    </source>
</evidence>
<dbReference type="InterPro" id="IPR025629">
    <property type="entry name" value="DUF4287"/>
</dbReference>
<accession>A0ABS7GL39</accession>
<comment type="caution">
    <text evidence="1">The sequence shown here is derived from an EMBL/GenBank/DDBJ whole genome shotgun (WGS) entry which is preliminary data.</text>
</comment>
<protein>
    <submittedName>
        <fullName evidence="1">DUF4287 domain-containing protein</fullName>
    </submittedName>
</protein>
<name>A0ABS7GL39_9BACT</name>
<evidence type="ECO:0000313" key="2">
    <source>
        <dbReference type="Proteomes" id="UP000812961"/>
    </source>
</evidence>
<dbReference type="EMBL" id="JAICCF010000004">
    <property type="protein sequence ID" value="MBW8687163.1"/>
    <property type="molecule type" value="Genomic_DNA"/>
</dbReference>
<dbReference type="RefSeq" id="WP_220252486.1">
    <property type="nucleotide sequence ID" value="NZ_JAICCF010000004.1"/>
</dbReference>